<dbReference type="RefSeq" id="WP_099721459.1">
    <property type="nucleotide sequence ID" value="NZ_CP018044.1"/>
</dbReference>
<sequence length="161" mass="17333">MSVRNLMTNPVPTSTTGWVQFGGCDYRLTDRGIHVTNLVGGPGNGIEYKLLALPTGDYVYGFYSSCPDHVNGDQLSLIKSTTNATYLCVVRRTQKDGFYTASFTLPEPGCSLMFVAPKNQGGAMSVSDFIMTPASEWPTVQALHESGGLPEPYFNGATCTS</sequence>
<dbReference type="KEGG" id="bcho:BcFMB_07605"/>
<protein>
    <submittedName>
        <fullName evidence="1">Uncharacterized protein</fullName>
    </submittedName>
</protein>
<accession>A0A2D3D7H4</accession>
<dbReference type="AlphaFoldDB" id="A0A2D3D7H4"/>
<evidence type="ECO:0000313" key="2">
    <source>
        <dbReference type="Proteomes" id="UP000229907"/>
    </source>
</evidence>
<proteinExistence type="predicted"/>
<dbReference type="EMBL" id="CP018044">
    <property type="protein sequence ID" value="ATU20806.1"/>
    <property type="molecule type" value="Genomic_DNA"/>
</dbReference>
<evidence type="ECO:0000313" key="1">
    <source>
        <dbReference type="EMBL" id="ATU20806.1"/>
    </source>
</evidence>
<organism evidence="1 2">
    <name type="scientific">Bifidobacterium choerinum</name>
    <dbReference type="NCBI Taxonomy" id="35760"/>
    <lineage>
        <taxon>Bacteria</taxon>
        <taxon>Bacillati</taxon>
        <taxon>Actinomycetota</taxon>
        <taxon>Actinomycetes</taxon>
        <taxon>Bifidobacteriales</taxon>
        <taxon>Bifidobacteriaceae</taxon>
        <taxon>Bifidobacterium</taxon>
    </lineage>
</organism>
<gene>
    <name evidence="1" type="ORF">BcFMB_07605</name>
</gene>
<name>A0A2D3D7H4_9BIFI</name>
<reference evidence="1 2" key="1">
    <citation type="submission" date="2016-11" db="EMBL/GenBank/DDBJ databases">
        <title>complete genome sequence of Bifidobacterium choerinum strain FMB-1.</title>
        <authorList>
            <person name="Park C.-S."/>
            <person name="Jung D.-H."/>
            <person name="Choi D.-S."/>
        </authorList>
    </citation>
    <scope>NUCLEOTIDE SEQUENCE [LARGE SCALE GENOMIC DNA]</scope>
    <source>
        <strain evidence="1 2">FMB-1</strain>
    </source>
</reference>
<dbReference type="Proteomes" id="UP000229907">
    <property type="component" value="Chromosome"/>
</dbReference>